<dbReference type="InterPro" id="IPR008969">
    <property type="entry name" value="CarboxyPept-like_regulatory"/>
</dbReference>
<evidence type="ECO:0000313" key="10">
    <source>
        <dbReference type="Proteomes" id="UP000428260"/>
    </source>
</evidence>
<dbReference type="RefSeq" id="WP_158862908.1">
    <property type="nucleotide sequence ID" value="NZ_CP046401.1"/>
</dbReference>
<dbReference type="InterPro" id="IPR037066">
    <property type="entry name" value="Plug_dom_sf"/>
</dbReference>
<evidence type="ECO:0000256" key="6">
    <source>
        <dbReference type="ARBA" id="ARBA00023237"/>
    </source>
</evidence>
<dbReference type="Proteomes" id="UP000428260">
    <property type="component" value="Chromosome"/>
</dbReference>
<name>A0A6I6JIP1_9BACT</name>
<organism evidence="9 10">
    <name type="scientific">Maribellus comscasis</name>
    <dbReference type="NCBI Taxonomy" id="2681766"/>
    <lineage>
        <taxon>Bacteria</taxon>
        <taxon>Pseudomonadati</taxon>
        <taxon>Bacteroidota</taxon>
        <taxon>Bacteroidia</taxon>
        <taxon>Marinilabiliales</taxon>
        <taxon>Prolixibacteraceae</taxon>
        <taxon>Maribellus</taxon>
    </lineage>
</organism>
<dbReference type="NCBIfam" id="TIGR04056">
    <property type="entry name" value="OMP_RagA_SusC"/>
    <property type="match status" value="1"/>
</dbReference>
<evidence type="ECO:0000256" key="3">
    <source>
        <dbReference type="ARBA" id="ARBA00022452"/>
    </source>
</evidence>
<gene>
    <name evidence="9" type="ORF">GM418_02740</name>
</gene>
<dbReference type="Gene3D" id="2.170.130.10">
    <property type="entry name" value="TonB-dependent receptor, plug domain"/>
    <property type="match status" value="1"/>
</dbReference>
<evidence type="ECO:0000256" key="5">
    <source>
        <dbReference type="ARBA" id="ARBA00023136"/>
    </source>
</evidence>
<evidence type="ECO:0000256" key="7">
    <source>
        <dbReference type="PROSITE-ProRule" id="PRU01360"/>
    </source>
</evidence>
<comment type="subcellular location">
    <subcellularLocation>
        <location evidence="1 7">Cell outer membrane</location>
        <topology evidence="1 7">Multi-pass membrane protein</topology>
    </subcellularLocation>
</comment>
<dbReference type="Gene3D" id="2.40.170.20">
    <property type="entry name" value="TonB-dependent receptor, beta-barrel domain"/>
    <property type="match status" value="1"/>
</dbReference>
<feature type="domain" description="TonB-dependent receptor plug" evidence="8">
    <location>
        <begin position="137"/>
        <end position="273"/>
    </location>
</feature>
<dbReference type="Pfam" id="PF07715">
    <property type="entry name" value="Plug"/>
    <property type="match status" value="1"/>
</dbReference>
<evidence type="ECO:0000256" key="4">
    <source>
        <dbReference type="ARBA" id="ARBA00022692"/>
    </source>
</evidence>
<dbReference type="NCBIfam" id="TIGR04057">
    <property type="entry name" value="SusC_RagA_signa"/>
    <property type="match status" value="1"/>
</dbReference>
<dbReference type="Pfam" id="PF13715">
    <property type="entry name" value="CarbopepD_reg_2"/>
    <property type="match status" value="1"/>
</dbReference>
<sequence length="1074" mass="116949">MKIYLNYLNKKKDYSLLRGIFLLSLVFCISFAANANFSAKAPQQPIVVAGQVKSADGITLPGVNVLVKGTNSGVITDADGNYSVEIANPNAVLVFSFIGYQTKEVEINSQTSINVTLDEDVKSLDEVIVVGYGTQRKKDLTGSISRVKGDEMILPSTSTFDQMLQGKVAGVQITQTTGAPGGNVNILVRGVSSITGGNQPLYVIDGFPVNIGEGSSNLLGFGGSNYSASNMAGSTTDRINPLTSINPSDIESIEILKDASATAIYGSRGANGVVIITTKRGSMGKSQFNVDVSYGIQEVAHKLDMMNSQEYAEFVAEGRDNAWVYAGGDANDPNSARPQSYKVPEEFRTPSSIATNTDWQDVIFRVAPVQNYQLSSSGGTEKLKYLVSGGYFHQEGIVLTSDYKRFNIRTNLDAQVLKNLKIGSTISGSYGYGTFPNTEGHYGQSGVIMMALAASPTIPVYAEDGSPYFSADDVSYGLGWLVNPLTVLNKDNYSDERTKANAMINNYLEYKILDGLTFKSTVGINYNAGTIKLWRSSAIPLYTTLNYPSSAGVTKTDNIEWLNENTINYKRVFKEKHSFDALVGFTAQKSTYNRLSAGATDFPTDYVTYISAGTVNSGTQIKAEWAMLSMISRINYSYAGKYLLTATVRRDGSSRFGSNNKWGTFPSFSAGYNVSEESFMKSVENLSNLKLRFSYGVSGNNQIGNYATIGLLSSSDYVDGDSKISGLRPSSLSNDDLTWEKSRQIDLGLDLGLFDDRISLIADVYKNKKTDLLLAVELPAASGYSSSTQNVGDIENKGIELALETIPVKSKNFNWTSNFTFSANKNKVLKLATEGARISNNSYQVTEVGSPISSFFMLNAIGVFQSEEEIANSALQHANVQPGDLKFEDFNGDGNITSADQKIVGNPWPDFTWGFNNKFLYRNFSLSIALNGSNGADTYLMNNAMMNSAGVQNQLASIHRWRSESDPGDGRTPRAIRSNYAYSLSTSSYYLHDASYVRIKNINLSYTFPSELLNRISISNLTVYADVANVYTFTDYPGYDPDASSSGNNITSSGLDYGTFPLARTYTLGIKLSF</sequence>
<dbReference type="EMBL" id="CP046401">
    <property type="protein sequence ID" value="QGY42606.1"/>
    <property type="molecule type" value="Genomic_DNA"/>
</dbReference>
<keyword evidence="5 7" id="KW-0472">Membrane</keyword>
<keyword evidence="4 7" id="KW-0812">Transmembrane</keyword>
<dbReference type="KEGG" id="mcos:GM418_02740"/>
<evidence type="ECO:0000259" key="8">
    <source>
        <dbReference type="Pfam" id="PF07715"/>
    </source>
</evidence>
<keyword evidence="2 7" id="KW-0813">Transport</keyword>
<dbReference type="InterPro" id="IPR039426">
    <property type="entry name" value="TonB-dep_rcpt-like"/>
</dbReference>
<dbReference type="InterPro" id="IPR012910">
    <property type="entry name" value="Plug_dom"/>
</dbReference>
<dbReference type="GO" id="GO:0009279">
    <property type="term" value="C:cell outer membrane"/>
    <property type="evidence" value="ECO:0007669"/>
    <property type="project" value="UniProtKB-SubCell"/>
</dbReference>
<protein>
    <submittedName>
        <fullName evidence="9">SusC/RagA family TonB-linked outer membrane protein</fullName>
    </submittedName>
</protein>
<evidence type="ECO:0000313" key="9">
    <source>
        <dbReference type="EMBL" id="QGY42606.1"/>
    </source>
</evidence>
<dbReference type="PROSITE" id="PS52016">
    <property type="entry name" value="TONB_DEPENDENT_REC_3"/>
    <property type="match status" value="1"/>
</dbReference>
<comment type="similarity">
    <text evidence="7">Belongs to the TonB-dependent receptor family.</text>
</comment>
<evidence type="ECO:0000256" key="1">
    <source>
        <dbReference type="ARBA" id="ARBA00004571"/>
    </source>
</evidence>
<dbReference type="Gene3D" id="2.60.40.1120">
    <property type="entry name" value="Carboxypeptidase-like, regulatory domain"/>
    <property type="match status" value="1"/>
</dbReference>
<accession>A0A6I6JIP1</accession>
<dbReference type="SUPFAM" id="SSF49464">
    <property type="entry name" value="Carboxypeptidase regulatory domain-like"/>
    <property type="match status" value="1"/>
</dbReference>
<dbReference type="AlphaFoldDB" id="A0A6I6JIP1"/>
<dbReference type="InterPro" id="IPR036942">
    <property type="entry name" value="Beta-barrel_TonB_sf"/>
</dbReference>
<keyword evidence="6 7" id="KW-0998">Cell outer membrane</keyword>
<dbReference type="InterPro" id="IPR023997">
    <property type="entry name" value="TonB-dep_OMP_SusC/RagA_CS"/>
</dbReference>
<proteinExistence type="inferred from homology"/>
<keyword evidence="3 7" id="KW-1134">Transmembrane beta strand</keyword>
<evidence type="ECO:0000256" key="2">
    <source>
        <dbReference type="ARBA" id="ARBA00022448"/>
    </source>
</evidence>
<dbReference type="InterPro" id="IPR023996">
    <property type="entry name" value="TonB-dep_OMP_SusC/RagA"/>
</dbReference>
<dbReference type="FunFam" id="2.60.40.1120:FF:000003">
    <property type="entry name" value="Outer membrane protein Omp121"/>
    <property type="match status" value="1"/>
</dbReference>
<dbReference type="SUPFAM" id="SSF56935">
    <property type="entry name" value="Porins"/>
    <property type="match status" value="1"/>
</dbReference>
<keyword evidence="10" id="KW-1185">Reference proteome</keyword>
<reference evidence="9 10" key="1">
    <citation type="submission" date="2019-11" db="EMBL/GenBank/DDBJ databases">
        <authorList>
            <person name="Zheng R.K."/>
            <person name="Sun C.M."/>
        </authorList>
    </citation>
    <scope>NUCLEOTIDE SEQUENCE [LARGE SCALE GENOMIC DNA]</scope>
    <source>
        <strain evidence="9 10">WC007</strain>
    </source>
</reference>